<keyword evidence="7" id="KW-1185">Reference proteome</keyword>
<dbReference type="SUPFAM" id="SSF82199">
    <property type="entry name" value="SET domain"/>
    <property type="match status" value="1"/>
</dbReference>
<sequence>MGIGKRRLLRKVKHRPAVSTFRNVEKNKTDMVGEASLSIDIDIGIFNCKSMHTEESFRSSISKLASTYGYDEAPFGKCAVCGASSKSCCGTCNSVFYCGKEHQKEHWNNGHRKSCSRAVPSLPSIKEEVKPILCSGNPLGCGPFLVASKNFKPMDIVFEESPLVSGPGISGRGGYEPLCLGCTEPVSSEQKCSSCQWPLCGRQCENNLHSKYECDIFTKNLVKELKDPFQYELLRILRCLLTRERDPPMFEELMKLETASEHRILLESQSKAVETALIFINQNCKLLEYDIELIDRMCGVVELHSQVTGMYRTTMGIYSFTSKLMYACAANTRLVEVKGSNKFDSKFRIIVVKPINKGEHLTFNLMETLVPGYIRTRFLKEYYYECDCELCADPTEKGTYFSAIKCASCNQFSKEPGDKPKVIENGYLISDTVQDLSSNWKCMNCDNFADGESILRLLDQIDDEYQLFRRQLPSKSLDENLCQLTSKIRMYHDNFHPNHFFNWRLNYLYMTLLVDYVHSLKYPDTWESLRHVFDQIEEIIHPLISTLLTLKPGATLAKGKILYDAVRALWCFIQWAVIFGNAQSFDKHQDAKYFYALAAETIGILQFEITATDQKLISQIYYMKNNKTNIFERLKHHSVIAERKEIPST</sequence>
<dbReference type="Gene3D" id="6.10.140.2220">
    <property type="match status" value="2"/>
</dbReference>
<feature type="domain" description="MYND-type" evidence="5">
    <location>
        <begin position="78"/>
        <end position="115"/>
    </location>
</feature>
<dbReference type="Proteomes" id="UP001642540">
    <property type="component" value="Unassembled WGS sequence"/>
</dbReference>
<gene>
    <name evidence="6" type="ORF">ODALV1_LOCUS27959</name>
</gene>
<accession>A0ABP1RZA7</accession>
<evidence type="ECO:0000256" key="1">
    <source>
        <dbReference type="ARBA" id="ARBA00022723"/>
    </source>
</evidence>
<keyword evidence="3" id="KW-0862">Zinc</keyword>
<evidence type="ECO:0000259" key="5">
    <source>
        <dbReference type="PROSITE" id="PS50865"/>
    </source>
</evidence>
<dbReference type="Gene3D" id="2.170.270.10">
    <property type="entry name" value="SET domain"/>
    <property type="match status" value="1"/>
</dbReference>
<evidence type="ECO:0000313" key="6">
    <source>
        <dbReference type="EMBL" id="CAL8139710.1"/>
    </source>
</evidence>
<dbReference type="EMBL" id="CAXLJM020000129">
    <property type="protein sequence ID" value="CAL8139710.1"/>
    <property type="molecule type" value="Genomic_DNA"/>
</dbReference>
<dbReference type="SUPFAM" id="SSF144232">
    <property type="entry name" value="HIT/MYND zinc finger-like"/>
    <property type="match status" value="1"/>
</dbReference>
<dbReference type="InterPro" id="IPR053010">
    <property type="entry name" value="SET_SmydA-8"/>
</dbReference>
<evidence type="ECO:0000256" key="4">
    <source>
        <dbReference type="PROSITE-ProRule" id="PRU00134"/>
    </source>
</evidence>
<dbReference type="Gene3D" id="1.10.220.160">
    <property type="match status" value="1"/>
</dbReference>
<dbReference type="InterPro" id="IPR046341">
    <property type="entry name" value="SET_dom_sf"/>
</dbReference>
<dbReference type="PROSITE" id="PS01360">
    <property type="entry name" value="ZF_MYND_1"/>
    <property type="match status" value="1"/>
</dbReference>
<protein>
    <recommendedName>
        <fullName evidence="5">MYND-type domain-containing protein</fullName>
    </recommendedName>
</protein>
<evidence type="ECO:0000256" key="2">
    <source>
        <dbReference type="ARBA" id="ARBA00022771"/>
    </source>
</evidence>
<comment type="caution">
    <text evidence="6">The sequence shown here is derived from an EMBL/GenBank/DDBJ whole genome shotgun (WGS) entry which is preliminary data.</text>
</comment>
<dbReference type="PROSITE" id="PS50865">
    <property type="entry name" value="ZF_MYND_2"/>
    <property type="match status" value="1"/>
</dbReference>
<organism evidence="6 7">
    <name type="scientific">Orchesella dallaii</name>
    <dbReference type="NCBI Taxonomy" id="48710"/>
    <lineage>
        <taxon>Eukaryota</taxon>
        <taxon>Metazoa</taxon>
        <taxon>Ecdysozoa</taxon>
        <taxon>Arthropoda</taxon>
        <taxon>Hexapoda</taxon>
        <taxon>Collembola</taxon>
        <taxon>Entomobryomorpha</taxon>
        <taxon>Entomobryoidea</taxon>
        <taxon>Orchesellidae</taxon>
        <taxon>Orchesellinae</taxon>
        <taxon>Orchesella</taxon>
    </lineage>
</organism>
<name>A0ABP1RZA7_9HEXA</name>
<evidence type="ECO:0000256" key="3">
    <source>
        <dbReference type="ARBA" id="ARBA00022833"/>
    </source>
</evidence>
<dbReference type="PANTHER" id="PTHR46455:SF5">
    <property type="entry name" value="SET AND MYND DOMAIN CONTAINING, ARTHROPOD-SPECIFIC, MEMBER 4, ISOFORM A"/>
    <property type="match status" value="1"/>
</dbReference>
<proteinExistence type="predicted"/>
<dbReference type="PANTHER" id="PTHR46455">
    <property type="entry name" value="SET AND MYND DOMAIN CONTAINING, ARTHROPOD-SPECIFIC, MEMBER 4, ISOFORM A"/>
    <property type="match status" value="1"/>
</dbReference>
<evidence type="ECO:0000313" key="7">
    <source>
        <dbReference type="Proteomes" id="UP001642540"/>
    </source>
</evidence>
<reference evidence="6 7" key="1">
    <citation type="submission" date="2024-08" db="EMBL/GenBank/DDBJ databases">
        <authorList>
            <person name="Cucini C."/>
            <person name="Frati F."/>
        </authorList>
    </citation>
    <scope>NUCLEOTIDE SEQUENCE [LARGE SCALE GENOMIC DNA]</scope>
</reference>
<dbReference type="InterPro" id="IPR002893">
    <property type="entry name" value="Znf_MYND"/>
</dbReference>
<keyword evidence="1" id="KW-0479">Metal-binding</keyword>
<dbReference type="Pfam" id="PF01753">
    <property type="entry name" value="zf-MYND"/>
    <property type="match status" value="1"/>
</dbReference>
<keyword evidence="2 4" id="KW-0863">Zinc-finger</keyword>